<reference evidence="5 6" key="1">
    <citation type="journal article" date="2008" name="Nature">
        <title>Comparative genomics of the neglected human malaria parasite Plasmodium vivax.</title>
        <authorList>
            <person name="Carlton J.M."/>
            <person name="Adams J.H."/>
            <person name="Silva J.C."/>
            <person name="Bidwell S.L."/>
            <person name="Lorenzi H."/>
            <person name="Caler E."/>
            <person name="Crabtree J."/>
            <person name="Angiuoli S.V."/>
            <person name="Merino E.F."/>
            <person name="Amedeo P."/>
            <person name="Cheng Q."/>
            <person name="Coulson R.M."/>
            <person name="Crabb B.S."/>
            <person name="Del Portillo H.A."/>
            <person name="Essien K."/>
            <person name="Feldblyum T.V."/>
            <person name="Fernandez-Becerra C."/>
            <person name="Gilson P.R."/>
            <person name="Gueye A.H."/>
            <person name="Guo X."/>
            <person name="Kang'a S."/>
            <person name="Kooij T.W."/>
            <person name="Korsinczky M."/>
            <person name="Meyer E.V."/>
            <person name="Nene V."/>
            <person name="Paulsen I."/>
            <person name="White O."/>
            <person name="Ralph S.A."/>
            <person name="Ren Q."/>
            <person name="Sargeant T.J."/>
            <person name="Salzberg S.L."/>
            <person name="Stoeckert C.J."/>
            <person name="Sullivan S.A."/>
            <person name="Yamamoto M.M."/>
            <person name="Hoffman S.L."/>
            <person name="Wortman J.R."/>
            <person name="Gardner M.J."/>
            <person name="Galinski M.R."/>
            <person name="Barnwell J.W."/>
            <person name="Fraser-Liggett C.M."/>
        </authorList>
    </citation>
    <scope>NUCLEOTIDE SEQUENCE [LARGE SCALE GENOMIC DNA]</scope>
    <source>
        <strain evidence="5 6">Salvador I</strain>
    </source>
</reference>
<dbReference type="InParanoid" id="A5KAR2"/>
<dbReference type="PROSITE" id="PS00028">
    <property type="entry name" value="ZINC_FINGER_C2H2_1"/>
    <property type="match status" value="1"/>
</dbReference>
<dbReference type="FunCoup" id="A5KAR2">
    <property type="interactions" value="759"/>
</dbReference>
<feature type="compositionally biased region" description="Basic and acidic residues" evidence="2">
    <location>
        <begin position="546"/>
        <end position="563"/>
    </location>
</feature>
<keyword evidence="1" id="KW-0862">Zinc</keyword>
<dbReference type="PhylomeDB" id="A5KAR2"/>
<sequence>MDRVLLKYIFDELCTSFNKKEKTSYSKKKEDSDDNSQNQVNYCITLQELFENLERNKNVHMDVHMKREVLRVLYYCKDVSMSQQGKNAAAPEQLGKPRANSCRAHLDQYNNSVESPLEEDPNSLLNAATEISLYINNIYIYNKHNLFYYERIKECKEKILILLYIVSGKYDGLIQSSLAKYLNMDVKMVHYHLKVLFQYLLIKKISINISSMEKTLDYSNHNAHSNSSSSNTIKLNPSYILYFNIYFIYNLLPIFIKNVLYSQNVLSINKIILHLLKRFIIIPQKILSLIFFKLLIVYNPYYYIQIKKALKIFNSILSHLICKKKIIMCKIKIHSSYENCYLNYENKDKINYDNIINFLILFYYNYDYLIKFINKSCYLMCEDYVQKIEFKNEFFRSNVTKESAWDQLGMHLKRGDTSTQSAQHHSERGALHGKVEHSKGHTIGSTPCRQTDNSAPDGDPPPMSRVHPNESAVDAPQRDIPLGEEENIFMNEKNCNLQINEFKNYMDLNIHDRLNDTDYYSSSHNGKEESSESEFSFLYGNKKADDLPKQTEEINKPIEDGNKKSSSSQSSASSTFDSDSDNNAYTNHSGRNKNLLLNHLSLYNKIKYLIMSKGISGMTTKEISQVLLMSIKKTNTFLSKLVRNKEVVKIPERKDKSFMYRFIDNYMYQYVQKRPRALAGKANQTLQGVIKSDEVAPGEEITVDDQSLKGNRNVLPTDQMMSGSPDQNGSAPPTDNLTVSTIQPTEKPNRYNTTQENFSHIQFNKLNESLNVLNYINTVNEIDMNVLTYIIPKQKDSVDSFANYKDFFDHYVKNFKTFEDKYDLYTCSFHFFYYLKFVLKRDISNSTPRCSSAEVRKQKSQTATLKESTNDETFAMCQDDPTLNKVDSSEKDIDFIKYFMEDTTKLKSNLFIKRLFIFCHFLLSSKVTTFRYLQDLFITIENNGRTIDRKSVQRLFNYSTKINAFFKKYTLLNSKTVKYYFYDSNALSEKQSNDLYAKIQQDYAISSYKHANPNDKTNKEKTEYYNISSGNIISKKFKYTVNIFNDKAKGITDSAQQGGIPTKDDSNVTAQMHSNEADGAYFSSNREKALEEDFIDLTEYPENGPHRGVSSYNFSAPCEDPNMWPITLYNGEANINAPNDNLHGTKDRCNQTGSNLSSPIPNNSMISSFTPVEVANRSSKRKMATPPTQSLSKRGKMEQSHQFYAIENKLPSGENGKATPYHFSKSGINSTLNDKNEISRGRHPLGETQTNNPSGQPNRNNNAATSLSQNGTACNVLYIDILNESAFKCKENQIISKKIKTSKVFQNFKTTQEFSYSINYFNGYIFSKMTRYKYFHKCLIRILKGKKRKRKRARQTRTAEKENECDTQAVLTPNPDNPKKRKLSYIEEAKRKSSPKKAHKEPHKASHKSPPNRSSNALTVKDILKNLYLDEYLKIISVGCKLNYIENYLLQEKRKKRMKDLPPILFEFLTSYSSLNCSKQRMIESFLLNKNDHSHFPNSSTSSFVIKGKTESHMTSPPLYTTEAEKPTHSATTNGEQKSTRAADKPDEKPNSDHLCQHDINIIKSSDKICVFFFLYRKLKFLCNMNLVKLKFEDMNKNIPHKWKPSVGSNQKNRELNLSFLDLKKNNLQIIIRQNVSIHLFSSKKGKKKLPIYNMLRYNHFEEYYYNLYLIVERFKKFLVEGHLQKNASEKLTLQDILKSSKIKNKGLKSLLLHNAYTNQLFLTRKLRNLFISLVKEVKKKNISNSKLAENLTTYREYNTFRESYNVSRSNIEKYFSIFYDWYSKEKNGGATMTEKDLSFSCPFCNNVYFFKNDLLSHISNVHNVNRNFSDLISFFSNSKQMIHKKLSDFLKIKNRVKENSSGFSPYNFGSHLSNLNLAIASRGRNAIGIGESHSLHYTGQTANICGPQIGAPYDAFKKQLEKGPQMNHPRRAVTSSKEIELPHQESTHMKRKHTEMAAKRDRANGTHYEKHANLPLSICKKGNSKHLNNFIEKVKVKYSLRIVYIYFVTVIVKLAMSQKCLEKEKKKRERQNEQFPLDKPLPNGENNSPSGWTLPINDNDEMDRNTPRDIPNGGEVTGARSSNERKKLHAKKNKLMKERRKKGRLPSGVTTTHPSRHHKGNELKRRNRQSVEVVPSPSETPNHLNNFASIQLRKFHVIYHLKNRTNSEPYRKSIWIKANNMMVGKFKQNVCMYIQKKLFLYFKKNIVHYFFILSNENLARCILNYFATHIYNCTYTNINYYYDKYIKNIFHFKFISLVNLLKIFIINYGDQYALYREITKPLYFQKMKDIKNALRFIKKKNYVVDTSYVLSYYIANDLVCDNVYSYLIYKSIFYKKKLSLSLKKSFLDNVVDVIYLYGIYHSKKNAESAQADALHRKENIPNCHLGELLYHIDAVYDDEDGINGLDAHFEKFPSSATPQNGYKHANFDAQPNRHPLLNGLNSHTYDQGECPVRSHDSNDAMQSDNLTNGSSNGECTKHYFQKKLTIFDLNYYVHNFLKGEMILCACNNYILADEEGHTGGGDPIGGDHYEADDSYHFGNFEGDHYADDHYADDHYAEDPYVGNPYGDDSYPDEGDSSQRGSQLSDIEKETHPRGTEKKCKRKNHAQKSKRTRKKRTSNSTSHSFKGKRGNKPNGEDYPSGCYKEEEKAMSYTSSSANDSDIFDNLSDDFEIIKLLENANDGRKKVLGGITKHIKCLTKHVSEYFPNYYILNHCEKKKIEKRLSQIFSTGKDKNCSKLNNSLRWLYHHTGQQNNSLFTYFKKYCLHIYENHIRGTVPTSQFKNSLLLNVNDTNRVNFANLFWKYVQQNNFHNSIIYSKNKLLIYNVSKKSFIDFDWYPQNIHLYNIAYISNAPKRVDSLLDVQVTNLKNSVYWLERDNHKRPKLGNKKRSAHSASLMTNEGQPFEQRYQQKGPEIAPTGGYPKQGKETPAKSPHRCNARKNPFVKKVKVKKGKAKKVNTLKESFIFVTQILYHVFYLSDMLKAYDECADCEGDASEKKQRKIPPSGRLNEMYRGHDNDIAKHHGVMGEGPSSCADSAKCRSDTANREPGEADEEEGPLDDRPIEPPTELPTELPNELPKGDREEHYNLNKFKPNELRVIRMAGRLNGQKAKKRNAAQKEAAHMEIPSKDKTNAQKSPSLFNKIIRKMIFILLTVKKKKKEGRFMDSLKKMYLQEFLKNTTYGKYTQVKKEYDFILFLLHKLNLINIFPLMNTHKIFLPKYHSENNACKRKNVFYEHNVKYPFLNMINIHLANFKLDFKKITERDAEIFEKFLLQRGVLPNGALQIRREKMQNCQKKDTHAVNVEEKYVGKKNVGEKVIYKGRKLAYTDYIYINYTNNNTLRKPNFIPRLILLFNLPCHIIIHDYFFLYLLEYFCKMKESLGEETQSGFKENHIYRTKLGDKLLYLIENKSYPRVIRYIKSIINKACKYFEHMLFSYKRKNDSPFCKSVTLYYFNDDYINVNSFTYMNGSTNVKFIFFYILKVFFYLKANPFSSIFDIYKSIEILSFCDLNFLLRGMCQDNFISFKLMYVSKRSEMYKLNKNYKIVNQFDNLVLNEKKKKKKKKKKKNRALSSLAPPPGKKRACYIFGNSTSSGEALSTDDYDDDDDDDDDDILKKGKRRKKGTDRANSTNRSSWTTPQRMSGAKGANFTLKRGRYCAPANYDAFLEKMMYKKVKLYYVADEGVIFEKYAGTLWG</sequence>
<feature type="compositionally biased region" description="Basic residues" evidence="2">
    <location>
        <begin position="2882"/>
        <end position="2891"/>
    </location>
</feature>
<feature type="compositionally biased region" description="Low complexity" evidence="2">
    <location>
        <begin position="1251"/>
        <end position="1262"/>
    </location>
</feature>
<feature type="compositionally biased region" description="Basic residues" evidence="2">
    <location>
        <begin position="2599"/>
        <end position="2617"/>
    </location>
</feature>
<dbReference type="Pfam" id="PF04182">
    <property type="entry name" value="B-block_TFIIIC"/>
    <property type="match status" value="1"/>
</dbReference>
<feature type="compositionally biased region" description="Basic and acidic residues" evidence="2">
    <location>
        <begin position="3010"/>
        <end position="3021"/>
    </location>
</feature>
<feature type="region of interest" description="Disordered" evidence="2">
    <location>
        <begin position="2024"/>
        <end position="2140"/>
    </location>
</feature>
<feature type="compositionally biased region" description="Basic and acidic residues" evidence="2">
    <location>
        <begin position="1538"/>
        <end position="1551"/>
    </location>
</feature>
<feature type="compositionally biased region" description="Basic and acidic residues" evidence="2">
    <location>
        <begin position="3037"/>
        <end position="3049"/>
    </location>
</feature>
<feature type="region of interest" description="Disordered" evidence="2">
    <location>
        <begin position="1515"/>
        <end position="1551"/>
    </location>
</feature>
<feature type="compositionally biased region" description="Acidic residues" evidence="2">
    <location>
        <begin position="3597"/>
        <end position="3611"/>
    </location>
</feature>
<comment type="caution">
    <text evidence="5">The sequence shown here is derived from an EMBL/GenBank/DDBJ whole genome shotgun (WGS) entry which is preliminary data.</text>
</comment>
<feature type="transmembrane region" description="Helical" evidence="3">
    <location>
        <begin position="286"/>
        <end position="304"/>
    </location>
</feature>
<evidence type="ECO:0000259" key="4">
    <source>
        <dbReference type="PROSITE" id="PS50157"/>
    </source>
</evidence>
<feature type="transmembrane region" description="Helical" evidence="3">
    <location>
        <begin position="239"/>
        <end position="260"/>
    </location>
</feature>
<evidence type="ECO:0000256" key="1">
    <source>
        <dbReference type="PROSITE-ProRule" id="PRU00042"/>
    </source>
</evidence>
<feature type="region of interest" description="Disordered" evidence="2">
    <location>
        <begin position="2882"/>
        <end position="2901"/>
    </location>
</feature>
<dbReference type="EMBL" id="AAKM01000015">
    <property type="protein sequence ID" value="EDL43661.1"/>
    <property type="molecule type" value="Genomic_DNA"/>
</dbReference>
<feature type="compositionally biased region" description="Polar residues" evidence="2">
    <location>
        <begin position="443"/>
        <end position="454"/>
    </location>
</feature>
<feature type="compositionally biased region" description="Basic and acidic residues" evidence="2">
    <location>
        <begin position="424"/>
        <end position="439"/>
    </location>
</feature>
<feature type="region of interest" description="Disordered" evidence="2">
    <location>
        <begin position="1176"/>
        <end position="1266"/>
    </location>
</feature>
<feature type="region of interest" description="Disordered" evidence="2">
    <location>
        <begin position="2992"/>
        <end position="3085"/>
    </location>
</feature>
<feature type="region of interest" description="Disordered" evidence="2">
    <location>
        <begin position="546"/>
        <end position="590"/>
    </location>
</feature>
<name>A5KAR2_PLAVS</name>
<dbReference type="OMA" id="PQNIHLY"/>
<keyword evidence="3" id="KW-0812">Transmembrane</keyword>
<protein>
    <recommendedName>
        <fullName evidence="4">C2H2-type domain-containing protein</fullName>
    </recommendedName>
</protein>
<feature type="compositionally biased region" description="Basic residues" evidence="2">
    <location>
        <begin position="1392"/>
        <end position="1407"/>
    </location>
</feature>
<proteinExistence type="predicted"/>
<feature type="region of interest" description="Disordered" evidence="2">
    <location>
        <begin position="3556"/>
        <end position="3577"/>
    </location>
</feature>
<organism evidence="5 6">
    <name type="scientific">Plasmodium vivax (strain Salvador I)</name>
    <dbReference type="NCBI Taxonomy" id="126793"/>
    <lineage>
        <taxon>Eukaryota</taxon>
        <taxon>Sar</taxon>
        <taxon>Alveolata</taxon>
        <taxon>Apicomplexa</taxon>
        <taxon>Aconoidasida</taxon>
        <taxon>Haemosporida</taxon>
        <taxon>Plasmodiidae</taxon>
        <taxon>Plasmodium</taxon>
        <taxon>Plasmodium (Plasmodium)</taxon>
    </lineage>
</organism>
<keyword evidence="6" id="KW-1185">Reference proteome</keyword>
<dbReference type="Proteomes" id="UP000008333">
    <property type="component" value="Unassembled WGS sequence"/>
</dbReference>
<feature type="compositionally biased region" description="Basic and acidic residues" evidence="2">
    <location>
        <begin position="2586"/>
        <end position="2598"/>
    </location>
</feature>
<feature type="compositionally biased region" description="Polar residues" evidence="2">
    <location>
        <begin position="3625"/>
        <end position="3639"/>
    </location>
</feature>
<gene>
    <name evidence="5" type="ORF">PVX_001080</name>
</gene>
<keyword evidence="3" id="KW-1133">Transmembrane helix</keyword>
<accession>A5KAR2</accession>
<keyword evidence="1" id="KW-0863">Zinc-finger</keyword>
<dbReference type="InterPro" id="IPR007309">
    <property type="entry name" value="TFIIIC_Bblock-bd"/>
</dbReference>
<feature type="compositionally biased region" description="Low complexity" evidence="2">
    <location>
        <begin position="565"/>
        <end position="577"/>
    </location>
</feature>
<feature type="domain" description="C2H2-type" evidence="4">
    <location>
        <begin position="1800"/>
        <end position="1828"/>
    </location>
</feature>
<feature type="region of interest" description="Disordered" evidence="2">
    <location>
        <begin position="416"/>
        <end position="475"/>
    </location>
</feature>
<dbReference type="InterPro" id="IPR013087">
    <property type="entry name" value="Znf_C2H2_type"/>
</dbReference>
<dbReference type="VEuPathDB" id="PlasmoDB:PVX_001080"/>
<dbReference type="GO" id="GO:0008270">
    <property type="term" value="F:zinc ion binding"/>
    <property type="evidence" value="ECO:0007669"/>
    <property type="project" value="UniProtKB-KW"/>
</dbReference>
<feature type="region of interest" description="Disordered" evidence="2">
    <location>
        <begin position="2555"/>
        <end position="2642"/>
    </location>
</feature>
<evidence type="ECO:0000313" key="5">
    <source>
        <dbReference type="EMBL" id="EDL43661.1"/>
    </source>
</evidence>
<keyword evidence="1" id="KW-0479">Metal-binding</keyword>
<dbReference type="PROSITE" id="PS50157">
    <property type="entry name" value="ZINC_FINGER_C2H2_2"/>
    <property type="match status" value="1"/>
</dbReference>
<keyword evidence="3" id="KW-0472">Membrane</keyword>
<feature type="compositionally biased region" description="Basic residues" evidence="2">
    <location>
        <begin position="3556"/>
        <end position="3568"/>
    </location>
</feature>
<feature type="compositionally biased region" description="Polar residues" evidence="2">
    <location>
        <begin position="2892"/>
        <end position="2901"/>
    </location>
</feature>
<feature type="compositionally biased region" description="Basic residues" evidence="2">
    <location>
        <begin position="2087"/>
        <end position="2105"/>
    </location>
</feature>
<evidence type="ECO:0000256" key="3">
    <source>
        <dbReference type="SAM" id="Phobius"/>
    </source>
</evidence>
<evidence type="ECO:0000256" key="2">
    <source>
        <dbReference type="SAM" id="MobiDB-lite"/>
    </source>
</evidence>
<feature type="region of interest" description="Disordered" evidence="2">
    <location>
        <begin position="1349"/>
        <end position="1416"/>
    </location>
</feature>
<feature type="region of interest" description="Disordered" evidence="2">
    <location>
        <begin position="3593"/>
        <end position="3643"/>
    </location>
</feature>
<feature type="region of interest" description="Disordered" evidence="2">
    <location>
        <begin position="2912"/>
        <end position="2937"/>
    </location>
</feature>
<feature type="region of interest" description="Disordered" evidence="2">
    <location>
        <begin position="707"/>
        <end position="737"/>
    </location>
</feature>
<evidence type="ECO:0000313" key="6">
    <source>
        <dbReference type="Proteomes" id="UP000008333"/>
    </source>
</evidence>